<evidence type="ECO:0000313" key="11">
    <source>
        <dbReference type="EMBL" id="CAH2235919.1"/>
    </source>
</evidence>
<dbReference type="OrthoDB" id="869189at2759"/>
<evidence type="ECO:0000313" key="12">
    <source>
        <dbReference type="Proteomes" id="UP000838756"/>
    </source>
</evidence>
<keyword evidence="5 9" id="KW-0999">Mitochondrion inner membrane</keyword>
<evidence type="ECO:0000256" key="7">
    <source>
        <dbReference type="ARBA" id="ARBA00023128"/>
    </source>
</evidence>
<dbReference type="EMBL" id="CAKXAJ010025162">
    <property type="protein sequence ID" value="CAH2235919.1"/>
    <property type="molecule type" value="Genomic_DNA"/>
</dbReference>
<keyword evidence="3 9" id="KW-0813">Transport</keyword>
<comment type="function">
    <text evidence="9">Mediates the uptake of pyruvate into mitochondria.</text>
</comment>
<proteinExistence type="inferred from homology"/>
<dbReference type="GO" id="GO:0006850">
    <property type="term" value="P:pyruvate import into mitochondria"/>
    <property type="evidence" value="ECO:0007669"/>
    <property type="project" value="InterPro"/>
</dbReference>
<dbReference type="AlphaFoldDB" id="A0A8S4REQ2"/>
<evidence type="ECO:0000256" key="6">
    <source>
        <dbReference type="ARBA" id="ARBA00022989"/>
    </source>
</evidence>
<evidence type="ECO:0000256" key="8">
    <source>
        <dbReference type="ARBA" id="ARBA00023136"/>
    </source>
</evidence>
<keyword evidence="12" id="KW-1185">Reference proteome</keyword>
<evidence type="ECO:0000256" key="2">
    <source>
        <dbReference type="ARBA" id="ARBA00006416"/>
    </source>
</evidence>
<evidence type="ECO:0000256" key="10">
    <source>
        <dbReference type="SAM" id="MobiDB-lite"/>
    </source>
</evidence>
<keyword evidence="6" id="KW-1133">Transmembrane helix</keyword>
<keyword evidence="4" id="KW-0812">Transmembrane</keyword>
<reference evidence="11" key="1">
    <citation type="submission" date="2022-03" db="EMBL/GenBank/DDBJ databases">
        <authorList>
            <person name="Lindestad O."/>
        </authorList>
    </citation>
    <scope>NUCLEOTIDE SEQUENCE</scope>
</reference>
<dbReference type="Pfam" id="PF03650">
    <property type="entry name" value="MPC"/>
    <property type="match status" value="1"/>
</dbReference>
<feature type="region of interest" description="Disordered" evidence="10">
    <location>
        <begin position="1"/>
        <end position="44"/>
    </location>
</feature>
<organism evidence="11 12">
    <name type="scientific">Pararge aegeria aegeria</name>
    <dbReference type="NCBI Taxonomy" id="348720"/>
    <lineage>
        <taxon>Eukaryota</taxon>
        <taxon>Metazoa</taxon>
        <taxon>Ecdysozoa</taxon>
        <taxon>Arthropoda</taxon>
        <taxon>Hexapoda</taxon>
        <taxon>Insecta</taxon>
        <taxon>Pterygota</taxon>
        <taxon>Neoptera</taxon>
        <taxon>Endopterygota</taxon>
        <taxon>Lepidoptera</taxon>
        <taxon>Glossata</taxon>
        <taxon>Ditrysia</taxon>
        <taxon>Papilionoidea</taxon>
        <taxon>Nymphalidae</taxon>
        <taxon>Satyrinae</taxon>
        <taxon>Satyrini</taxon>
        <taxon>Parargina</taxon>
        <taxon>Pararge</taxon>
    </lineage>
</organism>
<evidence type="ECO:0000256" key="9">
    <source>
        <dbReference type="RuleBase" id="RU363100"/>
    </source>
</evidence>
<name>A0A8S4REQ2_9NEOP</name>
<evidence type="ECO:0000256" key="5">
    <source>
        <dbReference type="ARBA" id="ARBA00022792"/>
    </source>
</evidence>
<comment type="caution">
    <text evidence="11">The sequence shown here is derived from an EMBL/GenBank/DDBJ whole genome shotgun (WGS) entry which is preliminary data.</text>
</comment>
<evidence type="ECO:0000256" key="1">
    <source>
        <dbReference type="ARBA" id="ARBA00004448"/>
    </source>
</evidence>
<keyword evidence="7 9" id="KW-0496">Mitochondrion</keyword>
<dbReference type="Proteomes" id="UP000838756">
    <property type="component" value="Unassembled WGS sequence"/>
</dbReference>
<keyword evidence="8" id="KW-0472">Membrane</keyword>
<dbReference type="GO" id="GO:0005743">
    <property type="term" value="C:mitochondrial inner membrane"/>
    <property type="evidence" value="ECO:0007669"/>
    <property type="project" value="UniProtKB-SubCell"/>
</dbReference>
<gene>
    <name evidence="11" type="primary">jg25005</name>
    <name evidence="11" type="ORF">PAEG_LOCUS13425</name>
</gene>
<evidence type="ECO:0000256" key="4">
    <source>
        <dbReference type="ARBA" id="ARBA00022692"/>
    </source>
</evidence>
<comment type="similarity">
    <text evidence="2 9">Belongs to the mitochondrial pyruvate carrier (MPC) (TC 2.A.105) family.</text>
</comment>
<sequence>LARHHPQELQPVRGQRVRGRHQPVPDGARLPPPARAQGQAAVERRARADRTLVRLFSSSSPPHQFHRLPAIPLPACVSSASVWDTRHGVRAEVLCSRHSLAVSHCSPPPGGALQALVLASLDEYRRPLGKVSTTQSATLAATGLIWTRYCLVIRPINYSLSVCNFSLGLANAVQCFRAYRFQRAARLGAV</sequence>
<accession>A0A8S4REQ2</accession>
<feature type="non-terminal residue" evidence="11">
    <location>
        <position position="1"/>
    </location>
</feature>
<evidence type="ECO:0000256" key="3">
    <source>
        <dbReference type="ARBA" id="ARBA00022448"/>
    </source>
</evidence>
<dbReference type="InterPro" id="IPR005336">
    <property type="entry name" value="MPC"/>
</dbReference>
<comment type="subcellular location">
    <subcellularLocation>
        <location evidence="1 9">Mitochondrion inner membrane</location>
        <topology evidence="1 9">Multi-pass membrane protein</topology>
    </subcellularLocation>
</comment>
<protein>
    <recommendedName>
        <fullName evidence="9">Mitochondrial pyruvate carrier</fullName>
    </recommendedName>
</protein>